<evidence type="ECO:0000313" key="3">
    <source>
        <dbReference type="Proteomes" id="UP000663671"/>
    </source>
</evidence>
<evidence type="ECO:0000256" key="1">
    <source>
        <dbReference type="SAM" id="MobiDB-lite"/>
    </source>
</evidence>
<sequence>MADQADRFDVMCVTFAKGSDLAKSQAEQITQLTQKLIDAVTKIRQDAQTAANACQEHLQVTIRELSTQGNARKKKILQDHELDTLRTVKANFMLVFGPPKYSEKYSKRTKYSKKSTAVRIQTVHGLCESHPDAVITLSTSYPTVVWAISRVEVFDGLIEMLKKDAEKEVGVNWPCEILDIMDTFGKERPMCREFKILRERKNSNFGPPTSPSTGRDQLATYHNTGYPSKRRKPEDPQSPFRDILQVAEPSGTALQNRERSQNIVSGRIVPEG</sequence>
<protein>
    <submittedName>
        <fullName evidence="2">Uncharacterized protein</fullName>
    </submittedName>
</protein>
<reference evidence="2" key="1">
    <citation type="submission" date="2021-01" db="EMBL/GenBank/DDBJ databases">
        <title>Chromosome-level genome assembly of a human fungal pathogen reveals clustering of transcriptionally co-regulated genes.</title>
        <authorList>
            <person name="Voorhies M."/>
            <person name="Cohen S."/>
            <person name="Shea T.P."/>
            <person name="Petrus S."/>
            <person name="Munoz J.F."/>
            <person name="Poplawski S."/>
            <person name="Goldman W.E."/>
            <person name="Michael T."/>
            <person name="Cuomo C.A."/>
            <person name="Sil A."/>
            <person name="Beyhan S."/>
        </authorList>
    </citation>
    <scope>NUCLEOTIDE SEQUENCE</scope>
    <source>
        <strain evidence="2">WU24</strain>
    </source>
</reference>
<evidence type="ECO:0000313" key="2">
    <source>
        <dbReference type="EMBL" id="QSS66925.1"/>
    </source>
</evidence>
<name>A0A8A1MM69_AJECA</name>
<dbReference type="VEuPathDB" id="FungiDB:I7I51_03137"/>
<gene>
    <name evidence="2" type="ORF">I7I51_03137</name>
</gene>
<dbReference type="Proteomes" id="UP000663671">
    <property type="component" value="Chromosome 6"/>
</dbReference>
<proteinExistence type="predicted"/>
<dbReference type="AlphaFoldDB" id="A0A8A1MM69"/>
<feature type="region of interest" description="Disordered" evidence="1">
    <location>
        <begin position="201"/>
        <end position="272"/>
    </location>
</feature>
<organism evidence="2 3">
    <name type="scientific">Ajellomyces capsulatus</name>
    <name type="common">Darling's disease fungus</name>
    <name type="synonym">Histoplasma capsulatum</name>
    <dbReference type="NCBI Taxonomy" id="5037"/>
    <lineage>
        <taxon>Eukaryota</taxon>
        <taxon>Fungi</taxon>
        <taxon>Dikarya</taxon>
        <taxon>Ascomycota</taxon>
        <taxon>Pezizomycotina</taxon>
        <taxon>Eurotiomycetes</taxon>
        <taxon>Eurotiomycetidae</taxon>
        <taxon>Onygenales</taxon>
        <taxon>Ajellomycetaceae</taxon>
        <taxon>Histoplasma</taxon>
    </lineage>
</organism>
<dbReference type="OrthoDB" id="4526074at2759"/>
<feature type="compositionally biased region" description="Polar residues" evidence="1">
    <location>
        <begin position="203"/>
        <end position="226"/>
    </location>
</feature>
<accession>A0A8A1MM69</accession>
<dbReference type="EMBL" id="CP069116">
    <property type="protein sequence ID" value="QSS66925.1"/>
    <property type="molecule type" value="Genomic_DNA"/>
</dbReference>